<protein>
    <submittedName>
        <fullName evidence="2">Uncharacterized protein</fullName>
    </submittedName>
</protein>
<reference evidence="2" key="1">
    <citation type="submission" date="2017-07" db="EMBL/GenBank/DDBJ databases">
        <title>Taro Niue Genome Assembly and Annotation.</title>
        <authorList>
            <person name="Atibalentja N."/>
            <person name="Keating K."/>
            <person name="Fields C.J."/>
        </authorList>
    </citation>
    <scope>NUCLEOTIDE SEQUENCE</scope>
    <source>
        <strain evidence="2">Niue_2</strain>
        <tissue evidence="2">Leaf</tissue>
    </source>
</reference>
<evidence type="ECO:0000256" key="1">
    <source>
        <dbReference type="SAM" id="MobiDB-lite"/>
    </source>
</evidence>
<dbReference type="EMBL" id="NMUH01002780">
    <property type="protein sequence ID" value="MQM02040.1"/>
    <property type="molecule type" value="Genomic_DNA"/>
</dbReference>
<evidence type="ECO:0000313" key="3">
    <source>
        <dbReference type="Proteomes" id="UP000652761"/>
    </source>
</evidence>
<feature type="region of interest" description="Disordered" evidence="1">
    <location>
        <begin position="1"/>
        <end position="66"/>
    </location>
</feature>
<feature type="compositionally biased region" description="Basic and acidic residues" evidence="1">
    <location>
        <begin position="54"/>
        <end position="66"/>
    </location>
</feature>
<sequence>MHRSVRYASQAATLSGVGGARVRHVPRNGGGHCRQGFSSRVPARTPQLPRPGHQKPEEDTSLQKKF</sequence>
<keyword evidence="3" id="KW-1185">Reference proteome</keyword>
<dbReference type="AlphaFoldDB" id="A0A843WGL5"/>
<evidence type="ECO:0000313" key="2">
    <source>
        <dbReference type="EMBL" id="MQM02040.1"/>
    </source>
</evidence>
<gene>
    <name evidence="2" type="ORF">Taro_034811</name>
</gene>
<comment type="caution">
    <text evidence="2">The sequence shown here is derived from an EMBL/GenBank/DDBJ whole genome shotgun (WGS) entry which is preliminary data.</text>
</comment>
<accession>A0A843WGL5</accession>
<name>A0A843WGL5_COLES</name>
<organism evidence="2 3">
    <name type="scientific">Colocasia esculenta</name>
    <name type="common">Wild taro</name>
    <name type="synonym">Arum esculentum</name>
    <dbReference type="NCBI Taxonomy" id="4460"/>
    <lineage>
        <taxon>Eukaryota</taxon>
        <taxon>Viridiplantae</taxon>
        <taxon>Streptophyta</taxon>
        <taxon>Embryophyta</taxon>
        <taxon>Tracheophyta</taxon>
        <taxon>Spermatophyta</taxon>
        <taxon>Magnoliopsida</taxon>
        <taxon>Liliopsida</taxon>
        <taxon>Araceae</taxon>
        <taxon>Aroideae</taxon>
        <taxon>Colocasieae</taxon>
        <taxon>Colocasia</taxon>
    </lineage>
</organism>
<dbReference type="Proteomes" id="UP000652761">
    <property type="component" value="Unassembled WGS sequence"/>
</dbReference>
<proteinExistence type="predicted"/>